<sequence length="901" mass="99653">MTDRDSATYRFRFLTNTEGGKYTGQPGVTLTVTDLQVSVDPSTVTEGQRVTLTCRTTCTLTGSSAFIWYKNSKVISNETRMQYSFILTSRDDTALYSCAIKGSLRAETDSDTVTEGQWVTLTCRTTCAHLRYRQTFYWYENGQLQNETSRYLQFTASSERAGRYSCGVWYGSKKKRGTPGERARAADAQSARLDPHNDTYTVLNPKTVSPDYETLSSARPDPQDDTYTGLNLKTVSPDYDTLNSMRNTATPAFIWYKNRKVISNETRMQYIFILTSSEDTDLYSCAIKGSVRAETHSDTVTEGQRVTLTCRTTCAHLSYSNSFRWYKNGQDLSETSEYLAFRASSERAGSYSCDAPKGTSVLMKPSGVIKEGSSVTLTCSSDANPAVQSYTWYKDNRRIASWTASGQSYTIDSIGYSNAAEYYCETSNVIGEGKSPHVEIAPDTVTEGQSVTLTCRTICAHLRNINYFSWYKNGQYLSNTMQGLQFTASSGDTDSYSCAVYNNKNLISSAVALNLRWVGAVVVICAAGGATAFVVLVLIAATVLECKRKKRGTPGERARAADAQSARLDPHNDTYTVLNPKTVSPDYDTLSLRAETHSDTVTEGQWVTLTCRTTCTHLSFSYSFRWYKNGQLQNETSGYLQFRASSERAGRYSCGVRYGSKYLTSHAVTLKVKYAPKGTSVLMKPSGVIKEGSSVTLTCISDANPAVQSYTWYKDNRRIASWTASGQSYSIKSITLSDSGEYYCETWNGIGTGKSPPKRKTGIVSAIVGLAAIVALVFLAVIVWKRRRNSVKEAESREEDKEDNKSPVYDDISEIALSHTAAQDTNRDDDEIALYSTVQPANTSSQEESLYSNVKTLHPKSGHDAQYSSITFSKHSAAPRSSPLKVEDDSVLYSTVAKHNT</sequence>
<dbReference type="EMBL" id="JAFBMS010000120">
    <property type="protein sequence ID" value="KAG9335405.1"/>
    <property type="molecule type" value="Genomic_DNA"/>
</dbReference>
<reference evidence="4" key="1">
    <citation type="thesis" date="2021" institute="BYU ScholarsArchive" country="Provo, UT, USA">
        <title>Applications of and Algorithms for Genome Assembly and Genomic Analyses with an Emphasis on Marine Teleosts.</title>
        <authorList>
            <person name="Pickett B.D."/>
        </authorList>
    </citation>
    <scope>NUCLEOTIDE SEQUENCE</scope>
    <source>
        <strain evidence="4">HI-2016</strain>
    </source>
</reference>
<evidence type="ECO:0000313" key="4">
    <source>
        <dbReference type="EMBL" id="KAG9335405.1"/>
    </source>
</evidence>
<dbReference type="SMART" id="SM00408">
    <property type="entry name" value="IGc2"/>
    <property type="match status" value="6"/>
</dbReference>
<keyword evidence="5" id="KW-1185">Reference proteome</keyword>
<dbReference type="PANTHER" id="PTHR46013:SF4">
    <property type="entry name" value="B-CELL RECEPTOR CD22-RELATED"/>
    <property type="match status" value="1"/>
</dbReference>
<evidence type="ECO:0000256" key="2">
    <source>
        <dbReference type="SAM" id="Phobius"/>
    </source>
</evidence>
<dbReference type="InterPro" id="IPR007110">
    <property type="entry name" value="Ig-like_dom"/>
</dbReference>
<feature type="compositionally biased region" description="Polar residues" evidence="1">
    <location>
        <begin position="198"/>
        <end position="207"/>
    </location>
</feature>
<keyword evidence="2" id="KW-0812">Transmembrane</keyword>
<keyword evidence="2" id="KW-0472">Membrane</keyword>
<dbReference type="PANTHER" id="PTHR46013">
    <property type="entry name" value="VASCULAR CELL ADHESION MOLECULE 1"/>
    <property type="match status" value="1"/>
</dbReference>
<feature type="region of interest" description="Disordered" evidence="1">
    <location>
        <begin position="791"/>
        <end position="810"/>
    </location>
</feature>
<dbReference type="InterPro" id="IPR003598">
    <property type="entry name" value="Ig_sub2"/>
</dbReference>
<feature type="region of interest" description="Disordered" evidence="1">
    <location>
        <begin position="173"/>
        <end position="230"/>
    </location>
</feature>
<feature type="region of interest" description="Disordered" evidence="1">
    <location>
        <begin position="857"/>
        <end position="886"/>
    </location>
</feature>
<dbReference type="SUPFAM" id="SSF48726">
    <property type="entry name" value="Immunoglobulin"/>
    <property type="match status" value="6"/>
</dbReference>
<evidence type="ECO:0000313" key="5">
    <source>
        <dbReference type="Proteomes" id="UP000824540"/>
    </source>
</evidence>
<feature type="domain" description="Ig-like" evidence="3">
    <location>
        <begin position="356"/>
        <end position="441"/>
    </location>
</feature>
<name>A0A8T2N4R6_9TELE</name>
<dbReference type="Pfam" id="PF13895">
    <property type="entry name" value="Ig_2"/>
    <property type="match status" value="6"/>
</dbReference>
<organism evidence="4 5">
    <name type="scientific">Albula glossodonta</name>
    <name type="common">roundjaw bonefish</name>
    <dbReference type="NCBI Taxonomy" id="121402"/>
    <lineage>
        <taxon>Eukaryota</taxon>
        <taxon>Metazoa</taxon>
        <taxon>Chordata</taxon>
        <taxon>Craniata</taxon>
        <taxon>Vertebrata</taxon>
        <taxon>Euteleostomi</taxon>
        <taxon>Actinopterygii</taxon>
        <taxon>Neopterygii</taxon>
        <taxon>Teleostei</taxon>
        <taxon>Albuliformes</taxon>
        <taxon>Albulidae</taxon>
        <taxon>Albula</taxon>
    </lineage>
</organism>
<dbReference type="Gene3D" id="2.60.40.10">
    <property type="entry name" value="Immunoglobulins"/>
    <property type="match status" value="7"/>
</dbReference>
<feature type="domain" description="Ig-like" evidence="3">
    <location>
        <begin position="585"/>
        <end position="671"/>
    </location>
</feature>
<dbReference type="InterPro" id="IPR036179">
    <property type="entry name" value="Ig-like_dom_sf"/>
</dbReference>
<protein>
    <recommendedName>
        <fullName evidence="3">Ig-like domain-containing protein</fullName>
    </recommendedName>
</protein>
<evidence type="ECO:0000259" key="3">
    <source>
        <dbReference type="PROSITE" id="PS50835"/>
    </source>
</evidence>
<evidence type="ECO:0000256" key="1">
    <source>
        <dbReference type="SAM" id="MobiDB-lite"/>
    </source>
</evidence>
<dbReference type="InterPro" id="IPR013783">
    <property type="entry name" value="Ig-like_fold"/>
</dbReference>
<dbReference type="SMART" id="SM00409">
    <property type="entry name" value="IG"/>
    <property type="match status" value="6"/>
</dbReference>
<dbReference type="Proteomes" id="UP000824540">
    <property type="component" value="Unassembled WGS sequence"/>
</dbReference>
<dbReference type="OrthoDB" id="6250964at2759"/>
<feature type="domain" description="Ig-like" evidence="3">
    <location>
        <begin position="115"/>
        <end position="168"/>
    </location>
</feature>
<feature type="transmembrane region" description="Helical" evidence="2">
    <location>
        <begin position="517"/>
        <end position="544"/>
    </location>
</feature>
<feature type="domain" description="Ig-like" evidence="3">
    <location>
        <begin position="676"/>
        <end position="765"/>
    </location>
</feature>
<feature type="compositionally biased region" description="Basic and acidic residues" evidence="1">
    <location>
        <begin position="791"/>
        <end position="805"/>
    </location>
</feature>
<accession>A0A8T2N4R6</accession>
<feature type="domain" description="Ig-like" evidence="3">
    <location>
        <begin position="26"/>
        <end position="114"/>
    </location>
</feature>
<feature type="transmembrane region" description="Helical" evidence="2">
    <location>
        <begin position="763"/>
        <end position="784"/>
    </location>
</feature>
<dbReference type="PROSITE" id="PS50835">
    <property type="entry name" value="IG_LIKE"/>
    <property type="match status" value="7"/>
</dbReference>
<dbReference type="AlphaFoldDB" id="A0A8T2N4R6"/>
<proteinExistence type="predicted"/>
<gene>
    <name evidence="4" type="ORF">JZ751_004726</name>
</gene>
<comment type="caution">
    <text evidence="4">The sequence shown here is derived from an EMBL/GenBank/DDBJ whole genome shotgun (WGS) entry which is preliminary data.</text>
</comment>
<feature type="domain" description="Ig-like" evidence="3">
    <location>
        <begin position="445"/>
        <end position="514"/>
    </location>
</feature>
<dbReference type="InterPro" id="IPR003599">
    <property type="entry name" value="Ig_sub"/>
</dbReference>
<feature type="domain" description="Ig-like" evidence="3">
    <location>
        <begin position="289"/>
        <end position="355"/>
    </location>
</feature>
<keyword evidence="2" id="KW-1133">Transmembrane helix</keyword>